<feature type="domain" description="Helicase ATP-binding" evidence="2">
    <location>
        <begin position="1"/>
        <end position="120"/>
    </location>
</feature>
<comment type="similarity">
    <text evidence="1">Belongs to the helicase family. RecQ subfamily.</text>
</comment>
<dbReference type="InterPro" id="IPR014001">
    <property type="entry name" value="Helicase_ATP-bd"/>
</dbReference>
<evidence type="ECO:0000313" key="3">
    <source>
        <dbReference type="EnsemblMetazoa" id="CLYHEMP009362.2"/>
    </source>
</evidence>
<name>A0A7M5UEF2_9CNID</name>
<dbReference type="GO" id="GO:0003676">
    <property type="term" value="F:nucleic acid binding"/>
    <property type="evidence" value="ECO:0007669"/>
    <property type="project" value="InterPro"/>
</dbReference>
<dbReference type="PANTHER" id="PTHR13710:SF120">
    <property type="entry name" value="BIFUNCTIONAL 3'-5' EXONUCLEASE_ATP-DEPENDENT HELICASE WRN"/>
    <property type="match status" value="1"/>
</dbReference>
<dbReference type="InterPro" id="IPR011545">
    <property type="entry name" value="DEAD/DEAH_box_helicase_dom"/>
</dbReference>
<dbReference type="OrthoDB" id="5959447at2759"/>
<accession>A0A7M5UEF2</accession>
<dbReference type="PANTHER" id="PTHR13710">
    <property type="entry name" value="DNA HELICASE RECQ FAMILY MEMBER"/>
    <property type="match status" value="1"/>
</dbReference>
<dbReference type="GO" id="GO:0005634">
    <property type="term" value="C:nucleus"/>
    <property type="evidence" value="ECO:0007669"/>
    <property type="project" value="TreeGrafter"/>
</dbReference>
<dbReference type="InterPro" id="IPR027417">
    <property type="entry name" value="P-loop_NTPase"/>
</dbReference>
<dbReference type="EnsemblMetazoa" id="CLYHEMT009362.2">
    <property type="protein sequence ID" value="CLYHEMP009362.2"/>
    <property type="gene ID" value="CLYHEMG009362"/>
</dbReference>
<evidence type="ECO:0000259" key="2">
    <source>
        <dbReference type="PROSITE" id="PS51192"/>
    </source>
</evidence>
<keyword evidence="4" id="KW-1185">Reference proteome</keyword>
<dbReference type="Proteomes" id="UP000594262">
    <property type="component" value="Unplaced"/>
</dbReference>
<dbReference type="Gene3D" id="3.40.50.300">
    <property type="entry name" value="P-loop containing nucleotide triphosphate hydrolases"/>
    <property type="match status" value="1"/>
</dbReference>
<sequence>MAISLDKTVTDECYEDIKAGTYSLVYACPEVLETKRWRMLFSDSEFVDRCIGVVVDEAHVMVEWGKSSNESTKAFRESYSKIVELQSLLSSKARFMLFTATATSATQATIFSMLNLQSNDVYCEIYHPNKNNVRFTVEQISMGKEDGRYLVNFFDFIMEEIIAKKEHTCKTIIYVNTRKEVNLLNNGMASKLGVDLFLSGKEGNPRYRLVEEFHAYSPQSVKNHVLAQASILE</sequence>
<evidence type="ECO:0000256" key="1">
    <source>
        <dbReference type="ARBA" id="ARBA00005446"/>
    </source>
</evidence>
<organism evidence="3 4">
    <name type="scientific">Clytia hemisphaerica</name>
    <dbReference type="NCBI Taxonomy" id="252671"/>
    <lineage>
        <taxon>Eukaryota</taxon>
        <taxon>Metazoa</taxon>
        <taxon>Cnidaria</taxon>
        <taxon>Hydrozoa</taxon>
        <taxon>Hydroidolina</taxon>
        <taxon>Leptothecata</taxon>
        <taxon>Obeliida</taxon>
        <taxon>Clytiidae</taxon>
        <taxon>Clytia</taxon>
    </lineage>
</organism>
<dbReference type="GO" id="GO:0005694">
    <property type="term" value="C:chromosome"/>
    <property type="evidence" value="ECO:0007669"/>
    <property type="project" value="TreeGrafter"/>
</dbReference>
<protein>
    <recommendedName>
        <fullName evidence="2">Helicase ATP-binding domain-containing protein</fullName>
    </recommendedName>
</protein>
<dbReference type="GO" id="GO:0009378">
    <property type="term" value="F:four-way junction helicase activity"/>
    <property type="evidence" value="ECO:0007669"/>
    <property type="project" value="TreeGrafter"/>
</dbReference>
<evidence type="ECO:0000313" key="4">
    <source>
        <dbReference type="Proteomes" id="UP000594262"/>
    </source>
</evidence>
<dbReference type="SUPFAM" id="SSF52540">
    <property type="entry name" value="P-loop containing nucleoside triphosphate hydrolases"/>
    <property type="match status" value="1"/>
</dbReference>
<proteinExistence type="inferred from homology"/>
<dbReference type="GO" id="GO:0005737">
    <property type="term" value="C:cytoplasm"/>
    <property type="evidence" value="ECO:0007669"/>
    <property type="project" value="TreeGrafter"/>
</dbReference>
<dbReference type="GO" id="GO:0000724">
    <property type="term" value="P:double-strand break repair via homologous recombination"/>
    <property type="evidence" value="ECO:0007669"/>
    <property type="project" value="TreeGrafter"/>
</dbReference>
<dbReference type="Pfam" id="PF00270">
    <property type="entry name" value="DEAD"/>
    <property type="match status" value="1"/>
</dbReference>
<dbReference type="AlphaFoldDB" id="A0A7M5UEF2"/>
<dbReference type="GO" id="GO:0043138">
    <property type="term" value="F:3'-5' DNA helicase activity"/>
    <property type="evidence" value="ECO:0007669"/>
    <property type="project" value="TreeGrafter"/>
</dbReference>
<dbReference type="GO" id="GO:0005524">
    <property type="term" value="F:ATP binding"/>
    <property type="evidence" value="ECO:0007669"/>
    <property type="project" value="InterPro"/>
</dbReference>
<reference evidence="3" key="1">
    <citation type="submission" date="2021-01" db="UniProtKB">
        <authorList>
            <consortium name="EnsemblMetazoa"/>
        </authorList>
    </citation>
    <scope>IDENTIFICATION</scope>
</reference>
<dbReference type="PROSITE" id="PS51192">
    <property type="entry name" value="HELICASE_ATP_BIND_1"/>
    <property type="match status" value="1"/>
</dbReference>